<reference evidence="2" key="1">
    <citation type="journal article" date="2019" name="Int. J. Syst. Evol. Microbiol.">
        <title>The Global Catalogue of Microorganisms (GCM) 10K type strain sequencing project: providing services to taxonomists for standard genome sequencing and annotation.</title>
        <authorList>
            <consortium name="The Broad Institute Genomics Platform"/>
            <consortium name="The Broad Institute Genome Sequencing Center for Infectious Disease"/>
            <person name="Wu L."/>
            <person name="Ma J."/>
        </authorList>
    </citation>
    <scope>NUCLEOTIDE SEQUENCE [LARGE SCALE GENOMIC DNA]</scope>
    <source>
        <strain evidence="2">JCM 17525</strain>
    </source>
</reference>
<protein>
    <recommendedName>
        <fullName evidence="3">Hydrolase</fullName>
    </recommendedName>
</protein>
<accession>A0ABP7HF57</accession>
<name>A0ABP7HF57_9FLAO</name>
<proteinExistence type="predicted"/>
<dbReference type="RefSeq" id="WP_344730776.1">
    <property type="nucleotide sequence ID" value="NZ_BAABBI010000004.1"/>
</dbReference>
<sequence>MKNRIFMYLFIFSLLLVLFQYVNSKHILEDYEKKLDRKVLREEKYADTINQLRDKILVASEFSIENSEQAMTFYENKGYRIDELVPFIKDQMYDLNTVKGDEHPLIPYAAMSGNGGRMLIDHIRLLNHEWIIANFSDGKYWGELLVKYELTDNKQLKFNVLDSFLYPTN</sequence>
<comment type="caution">
    <text evidence="1">The sequence shown here is derived from an EMBL/GenBank/DDBJ whole genome shotgun (WGS) entry which is preliminary data.</text>
</comment>
<evidence type="ECO:0000313" key="1">
    <source>
        <dbReference type="EMBL" id="GAA3790305.1"/>
    </source>
</evidence>
<evidence type="ECO:0000313" key="2">
    <source>
        <dbReference type="Proteomes" id="UP001501456"/>
    </source>
</evidence>
<dbReference type="EMBL" id="BAABBI010000004">
    <property type="protein sequence ID" value="GAA3790305.1"/>
    <property type="molecule type" value="Genomic_DNA"/>
</dbReference>
<gene>
    <name evidence="1" type="ORF">GCM10022271_23280</name>
</gene>
<organism evidence="1 2">
    <name type="scientific">Corallibacter vietnamensis</name>
    <dbReference type="NCBI Taxonomy" id="904130"/>
    <lineage>
        <taxon>Bacteria</taxon>
        <taxon>Pseudomonadati</taxon>
        <taxon>Bacteroidota</taxon>
        <taxon>Flavobacteriia</taxon>
        <taxon>Flavobacteriales</taxon>
        <taxon>Flavobacteriaceae</taxon>
        <taxon>Corallibacter</taxon>
    </lineage>
</organism>
<dbReference type="Proteomes" id="UP001501456">
    <property type="component" value="Unassembled WGS sequence"/>
</dbReference>
<keyword evidence="2" id="KW-1185">Reference proteome</keyword>
<evidence type="ECO:0008006" key="3">
    <source>
        <dbReference type="Google" id="ProtNLM"/>
    </source>
</evidence>